<sequence>MSTSTSNRTNSAHTREATMRRHPSYRAHLYEEPEQGQHDDEVYEECARRANMRPPTRAEIKRVAAAQAEDRRAAEAPERERRGHWYVEPYLTENISFDHYGPYLTRAEAIAAANEIIKEQWETGGPGDESYRILWHPELDANPHSIKARDLLQQTNYAPDTQEEIALLLRAQIEATFALRDQIAGFAPDSIDDETYDEAAS</sequence>
<gene>
    <name evidence="2" type="ORF">D3226_05945</name>
</gene>
<protein>
    <submittedName>
        <fullName evidence="2">Uncharacterized protein</fullName>
    </submittedName>
</protein>
<organism evidence="2 3">
    <name type="scientific">Leucobacter chromiireducens subsp. chromiireducens</name>
    <dbReference type="NCBI Taxonomy" id="660067"/>
    <lineage>
        <taxon>Bacteria</taxon>
        <taxon>Bacillati</taxon>
        <taxon>Actinomycetota</taxon>
        <taxon>Actinomycetes</taxon>
        <taxon>Micrococcales</taxon>
        <taxon>Microbacteriaceae</taxon>
        <taxon>Leucobacter</taxon>
    </lineage>
</organism>
<name>A0ABS1SMW5_9MICO</name>
<reference evidence="2 3" key="1">
    <citation type="submission" date="2018-09" db="EMBL/GenBank/DDBJ databases">
        <title>Comparative genomics of Leucobacter spp.</title>
        <authorList>
            <person name="Reis A.C."/>
            <person name="Kolvenbach B.A."/>
            <person name="Corvini P.F.X."/>
            <person name="Nunes O.C."/>
        </authorList>
    </citation>
    <scope>NUCLEOTIDE SEQUENCE [LARGE SCALE GENOMIC DNA]</scope>
    <source>
        <strain evidence="2 3">L-1</strain>
    </source>
</reference>
<feature type="compositionally biased region" description="Basic and acidic residues" evidence="1">
    <location>
        <begin position="28"/>
        <end position="48"/>
    </location>
</feature>
<evidence type="ECO:0000256" key="1">
    <source>
        <dbReference type="SAM" id="MobiDB-lite"/>
    </source>
</evidence>
<feature type="region of interest" description="Disordered" evidence="1">
    <location>
        <begin position="1"/>
        <end position="79"/>
    </location>
</feature>
<keyword evidence="3" id="KW-1185">Reference proteome</keyword>
<evidence type="ECO:0000313" key="2">
    <source>
        <dbReference type="EMBL" id="MBL3689503.1"/>
    </source>
</evidence>
<comment type="caution">
    <text evidence="2">The sequence shown here is derived from an EMBL/GenBank/DDBJ whole genome shotgun (WGS) entry which is preliminary data.</text>
</comment>
<evidence type="ECO:0000313" key="3">
    <source>
        <dbReference type="Proteomes" id="UP001646141"/>
    </source>
</evidence>
<dbReference type="EMBL" id="QYAD01000001">
    <property type="protein sequence ID" value="MBL3689503.1"/>
    <property type="molecule type" value="Genomic_DNA"/>
</dbReference>
<dbReference type="RefSeq" id="WP_202381422.1">
    <property type="nucleotide sequence ID" value="NZ_BAAAMA010000004.1"/>
</dbReference>
<accession>A0ABS1SMW5</accession>
<proteinExistence type="predicted"/>
<feature type="compositionally biased region" description="Polar residues" evidence="1">
    <location>
        <begin position="1"/>
        <end position="12"/>
    </location>
</feature>
<dbReference type="Proteomes" id="UP001646141">
    <property type="component" value="Unassembled WGS sequence"/>
</dbReference>
<feature type="compositionally biased region" description="Basic and acidic residues" evidence="1">
    <location>
        <begin position="56"/>
        <end position="79"/>
    </location>
</feature>